<evidence type="ECO:0000313" key="1">
    <source>
        <dbReference type="EMBL" id="KAJ7988172.1"/>
    </source>
</evidence>
<evidence type="ECO:0000313" key="2">
    <source>
        <dbReference type="Proteomes" id="UP001157502"/>
    </source>
</evidence>
<name>A0ACC2FA68_DALPE</name>
<dbReference type="Proteomes" id="UP001157502">
    <property type="component" value="Chromosome 31"/>
</dbReference>
<gene>
    <name evidence="1" type="ORF">DPEC_G00320850</name>
</gene>
<accession>A0ACC2FA68</accession>
<organism evidence="1 2">
    <name type="scientific">Dallia pectoralis</name>
    <name type="common">Alaska blackfish</name>
    <dbReference type="NCBI Taxonomy" id="75939"/>
    <lineage>
        <taxon>Eukaryota</taxon>
        <taxon>Metazoa</taxon>
        <taxon>Chordata</taxon>
        <taxon>Craniata</taxon>
        <taxon>Vertebrata</taxon>
        <taxon>Euteleostomi</taxon>
        <taxon>Actinopterygii</taxon>
        <taxon>Neopterygii</taxon>
        <taxon>Teleostei</taxon>
        <taxon>Protacanthopterygii</taxon>
        <taxon>Esociformes</taxon>
        <taxon>Umbridae</taxon>
        <taxon>Dallia</taxon>
    </lineage>
</organism>
<sequence>MVTLGIMGVGTSLDSPGLLTFLVLYLAISSRLTPSHRVGTFGGLHRRTVLLLHQVQSDSSRVSRNPQVTIRTGTMSINPQEEPGQEEPGQEEPTATRGRREELGQSGGRLLGRGALLSEYDQTTFLPQRRFQYPQRAMRGIEVLQNPGSGTTAADNTQQTEINGGVILYCSVLADGDSEEGDLHVDGVTRCVAAVTSRCFSGGARSSPVIPADEEPSQGELCG</sequence>
<protein>
    <submittedName>
        <fullName evidence="1">Uncharacterized protein</fullName>
    </submittedName>
</protein>
<keyword evidence="2" id="KW-1185">Reference proteome</keyword>
<comment type="caution">
    <text evidence="1">The sequence shown here is derived from an EMBL/GenBank/DDBJ whole genome shotgun (WGS) entry which is preliminary data.</text>
</comment>
<dbReference type="EMBL" id="CM055758">
    <property type="protein sequence ID" value="KAJ7988172.1"/>
    <property type="molecule type" value="Genomic_DNA"/>
</dbReference>
<proteinExistence type="predicted"/>
<reference evidence="1" key="1">
    <citation type="submission" date="2021-05" db="EMBL/GenBank/DDBJ databases">
        <authorList>
            <person name="Pan Q."/>
            <person name="Jouanno E."/>
            <person name="Zahm M."/>
            <person name="Klopp C."/>
            <person name="Cabau C."/>
            <person name="Louis A."/>
            <person name="Berthelot C."/>
            <person name="Parey E."/>
            <person name="Roest Crollius H."/>
            <person name="Montfort J."/>
            <person name="Robinson-Rechavi M."/>
            <person name="Bouchez O."/>
            <person name="Lampietro C."/>
            <person name="Lopez Roques C."/>
            <person name="Donnadieu C."/>
            <person name="Postlethwait J."/>
            <person name="Bobe J."/>
            <person name="Dillon D."/>
            <person name="Chandos A."/>
            <person name="von Hippel F."/>
            <person name="Guiguen Y."/>
        </authorList>
    </citation>
    <scope>NUCLEOTIDE SEQUENCE</scope>
    <source>
        <strain evidence="1">YG-Jan2019</strain>
    </source>
</reference>